<organism evidence="1 2">
    <name type="scientific">Rhizorhapis suberifaciens</name>
    <name type="common">corky root of lettuce</name>
    <dbReference type="NCBI Taxonomy" id="13656"/>
    <lineage>
        <taxon>Bacteria</taxon>
        <taxon>Pseudomonadati</taxon>
        <taxon>Pseudomonadota</taxon>
        <taxon>Alphaproteobacteria</taxon>
        <taxon>Sphingomonadales</taxon>
        <taxon>Sphingomonadaceae</taxon>
        <taxon>Rhizorhapis</taxon>
    </lineage>
</organism>
<name>A0A840HXV6_9SPHN</name>
<dbReference type="RefSeq" id="WP_184476433.1">
    <property type="nucleotide sequence ID" value="NZ_JACHOV010000010.1"/>
</dbReference>
<dbReference type="AlphaFoldDB" id="A0A840HXV6"/>
<protein>
    <submittedName>
        <fullName evidence="1">Uncharacterized protein</fullName>
    </submittedName>
</protein>
<sequence length="77" mass="8486">MDISQASALEIADNWDQMAASEADAPTGRRETLRECADLIRMMVNREPETCPHAQGPFRFCYECPVSPCPIGIGGEK</sequence>
<proteinExistence type="predicted"/>
<dbReference type="EMBL" id="JACHOV010000010">
    <property type="protein sequence ID" value="MBB4642390.1"/>
    <property type="molecule type" value="Genomic_DNA"/>
</dbReference>
<gene>
    <name evidence="1" type="ORF">HNQ99_002715</name>
</gene>
<keyword evidence="2" id="KW-1185">Reference proteome</keyword>
<evidence type="ECO:0000313" key="2">
    <source>
        <dbReference type="Proteomes" id="UP000575068"/>
    </source>
</evidence>
<accession>A0A840HXV6</accession>
<comment type="caution">
    <text evidence="1">The sequence shown here is derived from an EMBL/GenBank/DDBJ whole genome shotgun (WGS) entry which is preliminary data.</text>
</comment>
<reference evidence="1 2" key="1">
    <citation type="submission" date="2020-08" db="EMBL/GenBank/DDBJ databases">
        <title>Genomic Encyclopedia of Type Strains, Phase IV (KMG-IV): sequencing the most valuable type-strain genomes for metagenomic binning, comparative biology and taxonomic classification.</title>
        <authorList>
            <person name="Goeker M."/>
        </authorList>
    </citation>
    <scope>NUCLEOTIDE SEQUENCE [LARGE SCALE GENOMIC DNA]</scope>
    <source>
        <strain evidence="1 2">DSM 7465</strain>
    </source>
</reference>
<dbReference type="Proteomes" id="UP000575068">
    <property type="component" value="Unassembled WGS sequence"/>
</dbReference>
<evidence type="ECO:0000313" key="1">
    <source>
        <dbReference type="EMBL" id="MBB4642390.1"/>
    </source>
</evidence>